<dbReference type="PANTHER" id="PTHR45700:SF2">
    <property type="entry name" value="UBIQUITIN-PROTEIN LIGASE E3C"/>
    <property type="match status" value="1"/>
</dbReference>
<dbReference type="STRING" id="578459.A0A0P9FC45"/>
<accession>A0A0P9FC45</accession>
<dbReference type="CDD" id="cd00078">
    <property type="entry name" value="HECTc"/>
    <property type="match status" value="1"/>
</dbReference>
<proteinExistence type="predicted"/>
<dbReference type="GO" id="GO:0006511">
    <property type="term" value="P:ubiquitin-dependent protein catabolic process"/>
    <property type="evidence" value="ECO:0007669"/>
    <property type="project" value="TreeGrafter"/>
</dbReference>
<dbReference type="Gene3D" id="3.30.2160.10">
    <property type="entry name" value="Hect, E3 ligase catalytic domain"/>
    <property type="match status" value="1"/>
</dbReference>
<evidence type="ECO:0000256" key="5">
    <source>
        <dbReference type="PROSITE-ProRule" id="PRU00104"/>
    </source>
</evidence>
<reference evidence="7 8" key="1">
    <citation type="journal article" date="2015" name="Front. Microbiol.">
        <title>Genome sequence of the plant growth promoting endophytic yeast Rhodotorula graminis WP1.</title>
        <authorList>
            <person name="Firrincieli A."/>
            <person name="Otillar R."/>
            <person name="Salamov A."/>
            <person name="Schmutz J."/>
            <person name="Khan Z."/>
            <person name="Redman R.S."/>
            <person name="Fleck N.D."/>
            <person name="Lindquist E."/>
            <person name="Grigoriev I.V."/>
            <person name="Doty S.L."/>
        </authorList>
    </citation>
    <scope>NUCLEOTIDE SEQUENCE [LARGE SCALE GENOMIC DNA]</scope>
    <source>
        <strain evidence="7 8">WP1</strain>
    </source>
</reference>
<evidence type="ECO:0000313" key="8">
    <source>
        <dbReference type="Proteomes" id="UP000053890"/>
    </source>
</evidence>
<evidence type="ECO:0000256" key="2">
    <source>
        <dbReference type="ARBA" id="ARBA00012485"/>
    </source>
</evidence>
<dbReference type="Pfam" id="PF00632">
    <property type="entry name" value="HECT"/>
    <property type="match status" value="1"/>
</dbReference>
<evidence type="ECO:0000256" key="4">
    <source>
        <dbReference type="ARBA" id="ARBA00022786"/>
    </source>
</evidence>
<gene>
    <name evidence="7" type="ORF">RHOBADRAFT_38436</name>
</gene>
<feature type="active site" description="Glycyl thioester intermediate" evidence="5">
    <location>
        <position position="421"/>
    </location>
</feature>
<sequence length="453" mass="50811">MSDDDADDLALVRTNRRTAAVPYRRGIARPQPTRTTQQLSKRQLALVSPRLGVLQNVPFVIPFETRVAIFRQFVSSDFQRLGLGDASSFSPRSRHRAVVRRGNHLAEDAFKQLNGLGAELKKRVEIVFVDEHGIEESGIDGGGLFKELLTSLSKEVFNTDRGLWLATSQNELYPNPHTYAREPNQLAWFAFVGRILGKALYQGILVNVKFAGFFLSKWLGRQAYLDDLASLDPELYRGLVSLKNYSGNVEDLSLNFTITEEDFGVTRTIDLIPRGSEIAVTNENRLQYIVLVSNYRLNVQIAPQCRAFFSGLSEMVNPRWLRLFSQSELAVLVGGTEDPIDIDDLRAHTVYSGWSADENTPTIRAFWDVVSSFGKEDRAKLVRFVTACERPPLLGFGQLNPLFAIRKAGDNQSRLPTSSTCINLLRLEEYSDPANLREKLLYAINSGAGFDLS</sequence>
<dbReference type="OMA" id="MQMGRHQ"/>
<dbReference type="FunFam" id="3.30.2410.10:FF:000011">
    <property type="entry name" value="Putative Ubiquitin-protein ligase E3C"/>
    <property type="match status" value="1"/>
</dbReference>
<dbReference type="SUPFAM" id="SSF56204">
    <property type="entry name" value="Hect, E3 ligase catalytic domain"/>
    <property type="match status" value="1"/>
</dbReference>
<dbReference type="AlphaFoldDB" id="A0A0P9FC45"/>
<dbReference type="EMBL" id="KQ474083">
    <property type="protein sequence ID" value="KPV73246.1"/>
    <property type="molecule type" value="Genomic_DNA"/>
</dbReference>
<dbReference type="SMART" id="SM00119">
    <property type="entry name" value="HECTc"/>
    <property type="match status" value="1"/>
</dbReference>
<keyword evidence="8" id="KW-1185">Reference proteome</keyword>
<dbReference type="Gene3D" id="3.30.2410.10">
    <property type="entry name" value="Hect, E3 ligase catalytic domain"/>
    <property type="match status" value="1"/>
</dbReference>
<dbReference type="GO" id="GO:0000209">
    <property type="term" value="P:protein polyubiquitination"/>
    <property type="evidence" value="ECO:0007669"/>
    <property type="project" value="InterPro"/>
</dbReference>
<dbReference type="EC" id="2.3.2.26" evidence="2"/>
<dbReference type="Proteomes" id="UP000053890">
    <property type="component" value="Unassembled WGS sequence"/>
</dbReference>
<dbReference type="InterPro" id="IPR044611">
    <property type="entry name" value="E3A/B/C-like"/>
</dbReference>
<dbReference type="Gene3D" id="3.90.1750.10">
    <property type="entry name" value="Hect, E3 ligase catalytic domains"/>
    <property type="match status" value="1"/>
</dbReference>
<dbReference type="GeneID" id="28973974"/>
<dbReference type="OrthoDB" id="8068875at2759"/>
<organism evidence="7 8">
    <name type="scientific">Rhodotorula graminis (strain WP1)</name>
    <dbReference type="NCBI Taxonomy" id="578459"/>
    <lineage>
        <taxon>Eukaryota</taxon>
        <taxon>Fungi</taxon>
        <taxon>Dikarya</taxon>
        <taxon>Basidiomycota</taxon>
        <taxon>Pucciniomycotina</taxon>
        <taxon>Microbotryomycetes</taxon>
        <taxon>Sporidiobolales</taxon>
        <taxon>Sporidiobolaceae</taxon>
        <taxon>Rhodotorula</taxon>
    </lineage>
</organism>
<dbReference type="PROSITE" id="PS50237">
    <property type="entry name" value="HECT"/>
    <property type="match status" value="1"/>
</dbReference>
<evidence type="ECO:0000256" key="3">
    <source>
        <dbReference type="ARBA" id="ARBA00022679"/>
    </source>
</evidence>
<comment type="catalytic activity">
    <reaction evidence="1">
        <text>S-ubiquitinyl-[E2 ubiquitin-conjugating enzyme]-L-cysteine + [acceptor protein]-L-lysine = [E2 ubiquitin-conjugating enzyme]-L-cysteine + N(6)-ubiquitinyl-[acceptor protein]-L-lysine.</text>
        <dbReference type="EC" id="2.3.2.26"/>
    </reaction>
</comment>
<feature type="domain" description="HECT" evidence="6">
    <location>
        <begin position="116"/>
        <end position="453"/>
    </location>
</feature>
<name>A0A0P9FC45_RHOGW</name>
<keyword evidence="3" id="KW-0808">Transferase</keyword>
<evidence type="ECO:0000256" key="1">
    <source>
        <dbReference type="ARBA" id="ARBA00000885"/>
    </source>
</evidence>
<dbReference type="InterPro" id="IPR000569">
    <property type="entry name" value="HECT_dom"/>
</dbReference>
<keyword evidence="4 5" id="KW-0833">Ubl conjugation pathway</keyword>
<evidence type="ECO:0000259" key="6">
    <source>
        <dbReference type="PROSITE" id="PS50237"/>
    </source>
</evidence>
<dbReference type="GO" id="GO:0061630">
    <property type="term" value="F:ubiquitin protein ligase activity"/>
    <property type="evidence" value="ECO:0007669"/>
    <property type="project" value="UniProtKB-EC"/>
</dbReference>
<dbReference type="PANTHER" id="PTHR45700">
    <property type="entry name" value="UBIQUITIN-PROTEIN LIGASE E3C"/>
    <property type="match status" value="1"/>
</dbReference>
<evidence type="ECO:0000313" key="7">
    <source>
        <dbReference type="EMBL" id="KPV73246.1"/>
    </source>
</evidence>
<protein>
    <recommendedName>
        <fullName evidence="2">HECT-type E3 ubiquitin transferase</fullName>
        <ecNumber evidence="2">2.3.2.26</ecNumber>
    </recommendedName>
</protein>
<dbReference type="RefSeq" id="XP_018269295.1">
    <property type="nucleotide sequence ID" value="XM_018413525.1"/>
</dbReference>
<dbReference type="FunFam" id="3.30.2160.10:FF:000002">
    <property type="entry name" value="Putative Ubiquitin-protein ligase E3C"/>
    <property type="match status" value="1"/>
</dbReference>
<dbReference type="InterPro" id="IPR035983">
    <property type="entry name" value="Hect_E3_ubiquitin_ligase"/>
</dbReference>